<feature type="transmembrane region" description="Helical" evidence="5">
    <location>
        <begin position="76"/>
        <end position="94"/>
    </location>
</feature>
<dbReference type="GO" id="GO:0016874">
    <property type="term" value="F:ligase activity"/>
    <property type="evidence" value="ECO:0007669"/>
    <property type="project" value="UniProtKB-KW"/>
</dbReference>
<evidence type="ECO:0000313" key="8">
    <source>
        <dbReference type="Proteomes" id="UP001235849"/>
    </source>
</evidence>
<dbReference type="InterPro" id="IPR051533">
    <property type="entry name" value="WaaL-like"/>
</dbReference>
<reference evidence="7 8" key="1">
    <citation type="submission" date="2023-01" db="EMBL/GenBank/DDBJ databases">
        <title>Novel diversity within Roseofilum (Cyanobacteria; Desertifilaceae) from marine benthic mats with descriptions of four novel species.</title>
        <authorList>
            <person name="Wang Y."/>
            <person name="Berthold D.E."/>
            <person name="Hu J."/>
            <person name="Lefler F.W."/>
            <person name="Laughinghouse H.D. IV."/>
        </authorList>
    </citation>
    <scope>NUCLEOTIDE SEQUENCE [LARGE SCALE GENOMIC DNA]</scope>
    <source>
        <strain evidence="7 8">BLCC-M114</strain>
    </source>
</reference>
<dbReference type="EMBL" id="JAQOSO010000003">
    <property type="protein sequence ID" value="MDJ1172688.1"/>
    <property type="molecule type" value="Genomic_DNA"/>
</dbReference>
<feature type="transmembrane region" description="Helical" evidence="5">
    <location>
        <begin position="38"/>
        <end position="64"/>
    </location>
</feature>
<feature type="transmembrane region" description="Helical" evidence="5">
    <location>
        <begin position="380"/>
        <end position="401"/>
    </location>
</feature>
<proteinExistence type="predicted"/>
<keyword evidence="7" id="KW-0436">Ligase</keyword>
<dbReference type="PANTHER" id="PTHR37422:SF23">
    <property type="entry name" value="TEICHURONIC ACID BIOSYNTHESIS PROTEIN TUAE"/>
    <property type="match status" value="1"/>
</dbReference>
<evidence type="ECO:0000313" key="7">
    <source>
        <dbReference type="EMBL" id="MDJ1172688.1"/>
    </source>
</evidence>
<comment type="caution">
    <text evidence="7">The sequence shown here is derived from an EMBL/GenBank/DDBJ whole genome shotgun (WGS) entry which is preliminary data.</text>
</comment>
<gene>
    <name evidence="7" type="ORF">PMG25_01110</name>
</gene>
<name>A0ABT7B308_9CYAN</name>
<comment type="subcellular location">
    <subcellularLocation>
        <location evidence="1">Membrane</location>
        <topology evidence="1">Multi-pass membrane protein</topology>
    </subcellularLocation>
</comment>
<dbReference type="RefSeq" id="WP_283765070.1">
    <property type="nucleotide sequence ID" value="NZ_JAQOSO010000003.1"/>
</dbReference>
<feature type="transmembrane region" description="Helical" evidence="5">
    <location>
        <begin position="144"/>
        <end position="160"/>
    </location>
</feature>
<sequence>MADLKVSKITSLGLLSLATLFMGLIAGLLVGLKPKLLAMAFIAGMSVLCFFTYFETTVIGLLIIRTSLDIFSDFSLPAAFGLGIILLTLLYVLVQLLTHQPVKTDGLWWFLALWLGFQALWVILLPLGGLGLDGSYLSSALREWIRLFAWLMVYLLVMQLKGRVPPQQIMTLLFWGLVIPLALASLQLAIPSALPERFLYQGGGAFETGTRINGSLGHPNTFTSFLYLFIGLSYWKQRHAQFRTRWLWVLGAVVMFFVATKALFGLMMLTVFLFCILVPRMNAVNVLGAIALLTLVLGLFASTEFGQERLSSIAETPLLNPNMDIWKAILLSQGDGNSFNWRLSQWHYLLTQWQNHPWLGFGLGMGKYVSTNGLEPHNDYVRALVEGGIIGFTSFIAFIGAQAIRLLQLIRTAPPKSEQQDLAFTLLALLAGLSVGMITENIWTHTTYFFYWFTVLAVAGWDWGTQTQEENYA</sequence>
<feature type="transmembrane region" description="Helical" evidence="5">
    <location>
        <begin position="12"/>
        <end position="32"/>
    </location>
</feature>
<evidence type="ECO:0000256" key="5">
    <source>
        <dbReference type="SAM" id="Phobius"/>
    </source>
</evidence>
<keyword evidence="3 5" id="KW-1133">Transmembrane helix</keyword>
<feature type="transmembrane region" description="Helical" evidence="5">
    <location>
        <begin position="283"/>
        <end position="301"/>
    </location>
</feature>
<dbReference type="Proteomes" id="UP001235849">
    <property type="component" value="Unassembled WGS sequence"/>
</dbReference>
<evidence type="ECO:0000259" key="6">
    <source>
        <dbReference type="Pfam" id="PF04932"/>
    </source>
</evidence>
<evidence type="ECO:0000256" key="2">
    <source>
        <dbReference type="ARBA" id="ARBA00022692"/>
    </source>
</evidence>
<accession>A0ABT7B308</accession>
<dbReference type="Pfam" id="PF04932">
    <property type="entry name" value="Wzy_C"/>
    <property type="match status" value="1"/>
</dbReference>
<keyword evidence="8" id="KW-1185">Reference proteome</keyword>
<feature type="domain" description="O-antigen ligase-related" evidence="6">
    <location>
        <begin position="249"/>
        <end position="396"/>
    </location>
</feature>
<dbReference type="InterPro" id="IPR007016">
    <property type="entry name" value="O-antigen_ligase-rel_domated"/>
</dbReference>
<protein>
    <submittedName>
        <fullName evidence="7">O-antigen ligase family protein</fullName>
    </submittedName>
</protein>
<feature type="transmembrane region" description="Helical" evidence="5">
    <location>
        <begin position="106"/>
        <end position="132"/>
    </location>
</feature>
<evidence type="ECO:0000256" key="1">
    <source>
        <dbReference type="ARBA" id="ARBA00004141"/>
    </source>
</evidence>
<keyword evidence="4 5" id="KW-0472">Membrane</keyword>
<feature type="transmembrane region" description="Helical" evidence="5">
    <location>
        <begin position="215"/>
        <end position="235"/>
    </location>
</feature>
<evidence type="ECO:0000256" key="3">
    <source>
        <dbReference type="ARBA" id="ARBA00022989"/>
    </source>
</evidence>
<keyword evidence="2 5" id="KW-0812">Transmembrane</keyword>
<feature type="transmembrane region" description="Helical" evidence="5">
    <location>
        <begin position="422"/>
        <end position="443"/>
    </location>
</feature>
<organism evidence="7 8">
    <name type="scientific">Roseofilum capinflatum BLCC-M114</name>
    <dbReference type="NCBI Taxonomy" id="3022440"/>
    <lineage>
        <taxon>Bacteria</taxon>
        <taxon>Bacillati</taxon>
        <taxon>Cyanobacteriota</taxon>
        <taxon>Cyanophyceae</taxon>
        <taxon>Desertifilales</taxon>
        <taxon>Desertifilaceae</taxon>
        <taxon>Roseofilum</taxon>
        <taxon>Roseofilum capinflatum</taxon>
    </lineage>
</organism>
<dbReference type="PANTHER" id="PTHR37422">
    <property type="entry name" value="TEICHURONIC ACID BIOSYNTHESIS PROTEIN TUAE"/>
    <property type="match status" value="1"/>
</dbReference>
<feature type="transmembrane region" description="Helical" evidence="5">
    <location>
        <begin position="247"/>
        <end position="276"/>
    </location>
</feature>
<feature type="transmembrane region" description="Helical" evidence="5">
    <location>
        <begin position="449"/>
        <end position="465"/>
    </location>
</feature>
<evidence type="ECO:0000256" key="4">
    <source>
        <dbReference type="ARBA" id="ARBA00023136"/>
    </source>
</evidence>
<feature type="transmembrane region" description="Helical" evidence="5">
    <location>
        <begin position="172"/>
        <end position="194"/>
    </location>
</feature>